<evidence type="ECO:0000256" key="1">
    <source>
        <dbReference type="ARBA" id="ARBA00023015"/>
    </source>
</evidence>
<organism evidence="6 7">
    <name type="scientific">Caulobacter ginsengisoli</name>
    <dbReference type="NCBI Taxonomy" id="400775"/>
    <lineage>
        <taxon>Bacteria</taxon>
        <taxon>Pseudomonadati</taxon>
        <taxon>Pseudomonadota</taxon>
        <taxon>Alphaproteobacteria</taxon>
        <taxon>Caulobacterales</taxon>
        <taxon>Caulobacteraceae</taxon>
        <taxon>Caulobacter</taxon>
    </lineage>
</organism>
<name>A0ABU0IZY4_9CAUL</name>
<evidence type="ECO:0000259" key="4">
    <source>
        <dbReference type="PROSITE" id="PS50042"/>
    </source>
</evidence>
<reference evidence="6 7" key="1">
    <citation type="submission" date="2023-07" db="EMBL/GenBank/DDBJ databases">
        <title>Genomic Encyclopedia of Type Strains, Phase IV (KMG-IV): sequencing the most valuable type-strain genomes for metagenomic binning, comparative biology and taxonomic classification.</title>
        <authorList>
            <person name="Goeker M."/>
        </authorList>
    </citation>
    <scope>NUCLEOTIDE SEQUENCE [LARGE SCALE GENOMIC DNA]</scope>
    <source>
        <strain evidence="6 7">DSM 18695</strain>
    </source>
</reference>
<dbReference type="PANTHER" id="PTHR24567">
    <property type="entry name" value="CRP FAMILY TRANSCRIPTIONAL REGULATORY PROTEIN"/>
    <property type="match status" value="1"/>
</dbReference>
<dbReference type="InterPro" id="IPR012318">
    <property type="entry name" value="HTH_CRP"/>
</dbReference>
<evidence type="ECO:0000313" key="6">
    <source>
        <dbReference type="EMBL" id="MDQ0466861.1"/>
    </source>
</evidence>
<dbReference type="PROSITE" id="PS50042">
    <property type="entry name" value="CNMP_BINDING_3"/>
    <property type="match status" value="1"/>
</dbReference>
<dbReference type="InterPro" id="IPR018490">
    <property type="entry name" value="cNMP-bd_dom_sf"/>
</dbReference>
<sequence length="233" mass="25062">MLKNRLLAALNAEDFARLSTWLTVVDLEKGRVLYERGDTMDIVYLPNECVISLMTPMANGQMVESATIGCEGALGLTSNGPRYATARAMVQMGGRAARIAAARLSEAASRSPSLRTAIDTQDDALLGQSLQSAACNALHSVSARFSRWLLACQDRTGSDTVPLTQDTVAAMLGVQRTTVTAVAGELQNRGLIRYRRGVVDILDRSGLEAMACECYEAVKKLYQRTAGPIDVAC</sequence>
<accession>A0ABU0IZY4</accession>
<dbReference type="InterPro" id="IPR000595">
    <property type="entry name" value="cNMP-bd_dom"/>
</dbReference>
<dbReference type="InterPro" id="IPR036390">
    <property type="entry name" value="WH_DNA-bd_sf"/>
</dbReference>
<dbReference type="PANTHER" id="PTHR24567:SF74">
    <property type="entry name" value="HTH-TYPE TRANSCRIPTIONAL REGULATOR ARCR"/>
    <property type="match status" value="1"/>
</dbReference>
<dbReference type="InterPro" id="IPR036388">
    <property type="entry name" value="WH-like_DNA-bd_sf"/>
</dbReference>
<dbReference type="SUPFAM" id="SSF51206">
    <property type="entry name" value="cAMP-binding domain-like"/>
    <property type="match status" value="1"/>
</dbReference>
<evidence type="ECO:0000259" key="5">
    <source>
        <dbReference type="PROSITE" id="PS51063"/>
    </source>
</evidence>
<dbReference type="EMBL" id="JAUSVS010000016">
    <property type="protein sequence ID" value="MDQ0466861.1"/>
    <property type="molecule type" value="Genomic_DNA"/>
</dbReference>
<evidence type="ECO:0000256" key="3">
    <source>
        <dbReference type="ARBA" id="ARBA00023163"/>
    </source>
</evidence>
<keyword evidence="1" id="KW-0805">Transcription regulation</keyword>
<feature type="domain" description="Cyclic nucleotide-binding" evidence="4">
    <location>
        <begin position="6"/>
        <end position="88"/>
    </location>
</feature>
<proteinExistence type="predicted"/>
<dbReference type="RefSeq" id="WP_307353052.1">
    <property type="nucleotide sequence ID" value="NZ_JAUSVS010000016.1"/>
</dbReference>
<protein>
    <submittedName>
        <fullName evidence="6">CRP-like cAMP-binding protein</fullName>
    </submittedName>
</protein>
<keyword evidence="3" id="KW-0804">Transcription</keyword>
<dbReference type="PROSITE" id="PS51063">
    <property type="entry name" value="HTH_CRP_2"/>
    <property type="match status" value="1"/>
</dbReference>
<dbReference type="Gene3D" id="2.60.120.10">
    <property type="entry name" value="Jelly Rolls"/>
    <property type="match status" value="1"/>
</dbReference>
<dbReference type="SUPFAM" id="SSF46785">
    <property type="entry name" value="Winged helix' DNA-binding domain"/>
    <property type="match status" value="1"/>
</dbReference>
<comment type="caution">
    <text evidence="6">The sequence shown here is derived from an EMBL/GenBank/DDBJ whole genome shotgun (WGS) entry which is preliminary data.</text>
</comment>
<dbReference type="InterPro" id="IPR050397">
    <property type="entry name" value="Env_Response_Regulators"/>
</dbReference>
<evidence type="ECO:0000313" key="7">
    <source>
        <dbReference type="Proteomes" id="UP001228905"/>
    </source>
</evidence>
<gene>
    <name evidence="6" type="ORF">QO010_004658</name>
</gene>
<keyword evidence="7" id="KW-1185">Reference proteome</keyword>
<dbReference type="InterPro" id="IPR014710">
    <property type="entry name" value="RmlC-like_jellyroll"/>
</dbReference>
<feature type="domain" description="HTH crp-type" evidence="5">
    <location>
        <begin position="128"/>
        <end position="205"/>
    </location>
</feature>
<keyword evidence="2" id="KW-0238">DNA-binding</keyword>
<evidence type="ECO:0000256" key="2">
    <source>
        <dbReference type="ARBA" id="ARBA00023125"/>
    </source>
</evidence>
<dbReference type="Pfam" id="PF13545">
    <property type="entry name" value="HTH_Crp_2"/>
    <property type="match status" value="1"/>
</dbReference>
<dbReference type="Proteomes" id="UP001228905">
    <property type="component" value="Unassembled WGS sequence"/>
</dbReference>
<dbReference type="CDD" id="cd00038">
    <property type="entry name" value="CAP_ED"/>
    <property type="match status" value="1"/>
</dbReference>
<dbReference type="SMART" id="SM00419">
    <property type="entry name" value="HTH_CRP"/>
    <property type="match status" value="1"/>
</dbReference>
<dbReference type="Gene3D" id="1.10.10.10">
    <property type="entry name" value="Winged helix-like DNA-binding domain superfamily/Winged helix DNA-binding domain"/>
    <property type="match status" value="1"/>
</dbReference>